<evidence type="ECO:0000313" key="2">
    <source>
        <dbReference type="Proteomes" id="UP001054945"/>
    </source>
</evidence>
<accession>A0AAV4N672</accession>
<gene>
    <name evidence="1" type="ORF">CEXT_631311</name>
</gene>
<evidence type="ECO:0000313" key="1">
    <source>
        <dbReference type="EMBL" id="GIX79473.1"/>
    </source>
</evidence>
<organism evidence="1 2">
    <name type="scientific">Caerostris extrusa</name>
    <name type="common">Bark spider</name>
    <name type="synonym">Caerostris bankana</name>
    <dbReference type="NCBI Taxonomy" id="172846"/>
    <lineage>
        <taxon>Eukaryota</taxon>
        <taxon>Metazoa</taxon>
        <taxon>Ecdysozoa</taxon>
        <taxon>Arthropoda</taxon>
        <taxon>Chelicerata</taxon>
        <taxon>Arachnida</taxon>
        <taxon>Araneae</taxon>
        <taxon>Araneomorphae</taxon>
        <taxon>Entelegynae</taxon>
        <taxon>Araneoidea</taxon>
        <taxon>Araneidae</taxon>
        <taxon>Caerostris</taxon>
    </lineage>
</organism>
<protein>
    <submittedName>
        <fullName evidence="1">Uncharacterized protein</fullName>
    </submittedName>
</protein>
<sequence>MWPGGRMTSDVALGDAEFESWYCHPPYPYPVSKCGLVVEMWPGGPELTNLSSGTESALYPYLCSICKAHSVMWPGGRMTSDVALGDVPGFAT</sequence>
<comment type="caution">
    <text evidence="1">The sequence shown here is derived from an EMBL/GenBank/DDBJ whole genome shotgun (WGS) entry which is preliminary data.</text>
</comment>
<dbReference type="Proteomes" id="UP001054945">
    <property type="component" value="Unassembled WGS sequence"/>
</dbReference>
<keyword evidence="2" id="KW-1185">Reference proteome</keyword>
<dbReference type="AlphaFoldDB" id="A0AAV4N672"/>
<reference evidence="1 2" key="1">
    <citation type="submission" date="2021-06" db="EMBL/GenBank/DDBJ databases">
        <title>Caerostris extrusa draft genome.</title>
        <authorList>
            <person name="Kono N."/>
            <person name="Arakawa K."/>
        </authorList>
    </citation>
    <scope>NUCLEOTIDE SEQUENCE [LARGE SCALE GENOMIC DNA]</scope>
</reference>
<proteinExistence type="predicted"/>
<dbReference type="EMBL" id="BPLR01002940">
    <property type="protein sequence ID" value="GIX79473.1"/>
    <property type="molecule type" value="Genomic_DNA"/>
</dbReference>
<name>A0AAV4N672_CAEEX</name>